<dbReference type="AlphaFoldDB" id="A0A654EYK8"/>
<evidence type="ECO:0000313" key="1">
    <source>
        <dbReference type="EMBL" id="VYS52602.1"/>
    </source>
</evidence>
<gene>
    <name evidence="1" type="ORF">AN1_LOCUS8063</name>
</gene>
<sequence>MLYQPWDACWSIAPTRHLDALFRKAGLLRDDEELSIQEIIDLMPRTKLLKKKLKRPIINLGALIDILKERTLLKNGFDEYESLLKQSIRISPIAARLIIVNEDYKAIEGKSIYLRGELTSEDGGHIVLLTGFGVDANDRAFWKAQDAYGRGSDKEMMGTQ</sequence>
<proteinExistence type="predicted"/>
<dbReference type="EMBL" id="CACRSJ010000105">
    <property type="protein sequence ID" value="VYS52602.1"/>
    <property type="molecule type" value="Genomic_DNA"/>
</dbReference>
<dbReference type="InterPro" id="IPR038765">
    <property type="entry name" value="Papain-like_cys_pep_sf"/>
</dbReference>
<protein>
    <submittedName>
        <fullName evidence="1">Uncharacterized protein</fullName>
    </submittedName>
</protein>
<dbReference type="SUPFAM" id="SSF54001">
    <property type="entry name" value="Cysteine proteinases"/>
    <property type="match status" value="1"/>
</dbReference>
<dbReference type="Proteomes" id="UP000426265">
    <property type="component" value="Unassembled WGS sequence"/>
</dbReference>
<organism evidence="1 2">
    <name type="scientific">Arabidopsis thaliana</name>
    <name type="common">Mouse-ear cress</name>
    <dbReference type="NCBI Taxonomy" id="3702"/>
    <lineage>
        <taxon>Eukaryota</taxon>
        <taxon>Viridiplantae</taxon>
        <taxon>Streptophyta</taxon>
        <taxon>Embryophyta</taxon>
        <taxon>Tracheophyta</taxon>
        <taxon>Spermatophyta</taxon>
        <taxon>Magnoliopsida</taxon>
        <taxon>eudicotyledons</taxon>
        <taxon>Gunneridae</taxon>
        <taxon>Pentapetalae</taxon>
        <taxon>rosids</taxon>
        <taxon>malvids</taxon>
        <taxon>Brassicales</taxon>
        <taxon>Brassicaceae</taxon>
        <taxon>Camelineae</taxon>
        <taxon>Arabidopsis</taxon>
    </lineage>
</organism>
<reference evidence="1 2" key="1">
    <citation type="submission" date="2019-11" db="EMBL/GenBank/DDBJ databases">
        <authorList>
            <person name="Jiao W.-B."/>
            <person name="Schneeberger K."/>
        </authorList>
    </citation>
    <scope>NUCLEOTIDE SEQUENCE [LARGE SCALE GENOMIC DNA]</scope>
    <source>
        <strain evidence="2">cv. An-1</strain>
    </source>
</reference>
<name>A0A654EYK8_ARATH</name>
<evidence type="ECO:0000313" key="2">
    <source>
        <dbReference type="Proteomes" id="UP000426265"/>
    </source>
</evidence>
<accession>A0A654EYK8</accession>